<protein>
    <submittedName>
        <fullName evidence="4">Putative succinate dehydrogenase (Quinone)</fullName>
    </submittedName>
</protein>
<dbReference type="GO" id="GO:0050660">
    <property type="term" value="F:flavin adenine dinucleotide binding"/>
    <property type="evidence" value="ECO:0007669"/>
    <property type="project" value="TreeGrafter"/>
</dbReference>
<dbReference type="PROSITE" id="PS00504">
    <property type="entry name" value="FRD_SDH_FAD_BINDING"/>
    <property type="match status" value="1"/>
</dbReference>
<evidence type="ECO:0000313" key="4">
    <source>
        <dbReference type="EMBL" id="KAE9612989.1"/>
    </source>
</evidence>
<dbReference type="EMBL" id="WOCE01000005">
    <property type="protein sequence ID" value="KAE9612989.1"/>
    <property type="molecule type" value="Genomic_DNA"/>
</dbReference>
<dbReference type="Pfam" id="PF00890">
    <property type="entry name" value="FAD_binding_2"/>
    <property type="match status" value="1"/>
</dbReference>
<dbReference type="GO" id="GO:0009055">
    <property type="term" value="F:electron transfer activity"/>
    <property type="evidence" value="ECO:0007669"/>
    <property type="project" value="TreeGrafter"/>
</dbReference>
<evidence type="ECO:0000313" key="5">
    <source>
        <dbReference type="Proteomes" id="UP000447434"/>
    </source>
</evidence>
<dbReference type="Gene3D" id="3.50.50.60">
    <property type="entry name" value="FAD/NAD(P)-binding domain"/>
    <property type="match status" value="1"/>
</dbReference>
<name>A0A6A4QHK6_LUPAL</name>
<dbReference type="OrthoDB" id="1729186at2759"/>
<dbReference type="InterPro" id="IPR003953">
    <property type="entry name" value="FAD-dep_OxRdtase_2_FAD-bd"/>
</dbReference>
<keyword evidence="5" id="KW-1185">Reference proteome</keyword>
<accession>A0A6A4QHK6</accession>
<comment type="caution">
    <text evidence="4">The sequence shown here is derived from an EMBL/GenBank/DDBJ whole genome shotgun (WGS) entry which is preliminary data.</text>
</comment>
<reference evidence="5" key="1">
    <citation type="journal article" date="2020" name="Nat. Commun.">
        <title>Genome sequence of the cluster root forming white lupin.</title>
        <authorList>
            <person name="Hufnagel B."/>
            <person name="Marques A."/>
            <person name="Soriano A."/>
            <person name="Marques L."/>
            <person name="Divol F."/>
            <person name="Doumas P."/>
            <person name="Sallet E."/>
            <person name="Mancinotti D."/>
            <person name="Carrere S."/>
            <person name="Marande W."/>
            <person name="Arribat S."/>
            <person name="Keller J."/>
            <person name="Huneau C."/>
            <person name="Blein T."/>
            <person name="Aime D."/>
            <person name="Laguerre M."/>
            <person name="Taylor J."/>
            <person name="Schubert V."/>
            <person name="Nelson M."/>
            <person name="Geu-Flores F."/>
            <person name="Crespi M."/>
            <person name="Gallardo-Guerrero K."/>
            <person name="Delaux P.-M."/>
            <person name="Salse J."/>
            <person name="Berges H."/>
            <person name="Guyot R."/>
            <person name="Gouzy J."/>
            <person name="Peret B."/>
        </authorList>
    </citation>
    <scope>NUCLEOTIDE SEQUENCE [LARGE SCALE GENOMIC DNA]</scope>
    <source>
        <strain evidence="5">cv. Amiga</strain>
    </source>
</reference>
<proteinExistence type="predicted"/>
<evidence type="ECO:0000259" key="3">
    <source>
        <dbReference type="Pfam" id="PF00890"/>
    </source>
</evidence>
<gene>
    <name evidence="4" type="ORF">Lalb_Chr05g0212841</name>
</gene>
<dbReference type="GO" id="GO:0008177">
    <property type="term" value="F:succinate dehydrogenase (quinone) activity"/>
    <property type="evidence" value="ECO:0007669"/>
    <property type="project" value="TreeGrafter"/>
</dbReference>
<dbReference type="GO" id="GO:0005739">
    <property type="term" value="C:mitochondrion"/>
    <property type="evidence" value="ECO:0007669"/>
    <property type="project" value="GOC"/>
</dbReference>
<evidence type="ECO:0000256" key="1">
    <source>
        <dbReference type="ARBA" id="ARBA00022630"/>
    </source>
</evidence>
<dbReference type="InterPro" id="IPR030664">
    <property type="entry name" value="SdhA/FrdA/AprA"/>
</dbReference>
<dbReference type="InterPro" id="IPR003952">
    <property type="entry name" value="FRD_SDH_FAD_BS"/>
</dbReference>
<sequence>MWRCVARRLSTPVATNRSNPRSFISRFFSSGENSSYTVVDHKYDAVVVGAGGAGLRAAIGLSEHGFNTACITKLFPTRSHTVAAQGGINAALGNMSEDDWRWHMYDTVKGSDWLVQAVCSTGDQDAIQYMCREAPNAVIELENYGLPFSRTEDGKIYQRAFGGQSLNYGMGRQAFRCACAADRTGHALLHTLYGQAMKHNTLFFVEYFALDLLMNNDGKLIQKMICFT</sequence>
<dbReference type="Proteomes" id="UP000447434">
    <property type="component" value="Chromosome 5"/>
</dbReference>
<dbReference type="PANTHER" id="PTHR11632:SF51">
    <property type="entry name" value="SUCCINATE DEHYDROGENASE [UBIQUINONE] FLAVOPROTEIN SUBUNIT, MITOCHONDRIAL"/>
    <property type="match status" value="1"/>
</dbReference>
<dbReference type="SUPFAM" id="SSF51905">
    <property type="entry name" value="FAD/NAD(P)-binding domain"/>
    <property type="match status" value="1"/>
</dbReference>
<keyword evidence="2" id="KW-0560">Oxidoreductase</keyword>
<feature type="domain" description="FAD-dependent oxidoreductase 2 FAD-binding" evidence="3">
    <location>
        <begin position="44"/>
        <end position="217"/>
    </location>
</feature>
<dbReference type="GO" id="GO:0006121">
    <property type="term" value="P:mitochondrial electron transport, succinate to ubiquinone"/>
    <property type="evidence" value="ECO:0007669"/>
    <property type="project" value="TreeGrafter"/>
</dbReference>
<evidence type="ECO:0000256" key="2">
    <source>
        <dbReference type="ARBA" id="ARBA00023002"/>
    </source>
</evidence>
<dbReference type="PANTHER" id="PTHR11632">
    <property type="entry name" value="SUCCINATE DEHYDROGENASE 2 FLAVOPROTEIN SUBUNIT"/>
    <property type="match status" value="1"/>
</dbReference>
<dbReference type="AlphaFoldDB" id="A0A6A4QHK6"/>
<organism evidence="4 5">
    <name type="scientific">Lupinus albus</name>
    <name type="common">White lupine</name>
    <name type="synonym">Lupinus termis</name>
    <dbReference type="NCBI Taxonomy" id="3870"/>
    <lineage>
        <taxon>Eukaryota</taxon>
        <taxon>Viridiplantae</taxon>
        <taxon>Streptophyta</taxon>
        <taxon>Embryophyta</taxon>
        <taxon>Tracheophyta</taxon>
        <taxon>Spermatophyta</taxon>
        <taxon>Magnoliopsida</taxon>
        <taxon>eudicotyledons</taxon>
        <taxon>Gunneridae</taxon>
        <taxon>Pentapetalae</taxon>
        <taxon>rosids</taxon>
        <taxon>fabids</taxon>
        <taxon>Fabales</taxon>
        <taxon>Fabaceae</taxon>
        <taxon>Papilionoideae</taxon>
        <taxon>50 kb inversion clade</taxon>
        <taxon>genistoids sensu lato</taxon>
        <taxon>core genistoids</taxon>
        <taxon>Genisteae</taxon>
        <taxon>Lupinus</taxon>
    </lineage>
</organism>
<dbReference type="InterPro" id="IPR036188">
    <property type="entry name" value="FAD/NAD-bd_sf"/>
</dbReference>
<keyword evidence="1" id="KW-0285">Flavoprotein</keyword>